<keyword evidence="3" id="KW-1185">Reference proteome</keyword>
<dbReference type="AlphaFoldDB" id="A0A1H3UAW7"/>
<protein>
    <recommendedName>
        <fullName evidence="4">Peptidase inhibitor family I36</fullName>
    </recommendedName>
</protein>
<organism evidence="2 3">
    <name type="scientific">Asanoa ishikariensis</name>
    <dbReference type="NCBI Taxonomy" id="137265"/>
    <lineage>
        <taxon>Bacteria</taxon>
        <taxon>Bacillati</taxon>
        <taxon>Actinomycetota</taxon>
        <taxon>Actinomycetes</taxon>
        <taxon>Micromonosporales</taxon>
        <taxon>Micromonosporaceae</taxon>
        <taxon>Asanoa</taxon>
    </lineage>
</organism>
<dbReference type="Proteomes" id="UP000199632">
    <property type="component" value="Unassembled WGS sequence"/>
</dbReference>
<name>A0A1H3UAW7_9ACTN</name>
<dbReference type="RefSeq" id="WP_143050007.1">
    <property type="nucleotide sequence ID" value="NZ_BOND01000006.1"/>
</dbReference>
<evidence type="ECO:0008006" key="4">
    <source>
        <dbReference type="Google" id="ProtNLM"/>
    </source>
</evidence>
<reference evidence="3" key="1">
    <citation type="submission" date="2016-10" db="EMBL/GenBank/DDBJ databases">
        <authorList>
            <person name="Varghese N."/>
            <person name="Submissions S."/>
        </authorList>
    </citation>
    <scope>NUCLEOTIDE SEQUENCE [LARGE SCALE GENOMIC DNA]</scope>
    <source>
        <strain evidence="3">DSM 44718</strain>
    </source>
</reference>
<accession>A0A1H3UAW7</accession>
<feature type="signal peptide" evidence="1">
    <location>
        <begin position="1"/>
        <end position="26"/>
    </location>
</feature>
<dbReference type="EMBL" id="FNQB01000004">
    <property type="protein sequence ID" value="SDZ59538.1"/>
    <property type="molecule type" value="Genomic_DNA"/>
</dbReference>
<evidence type="ECO:0000313" key="2">
    <source>
        <dbReference type="EMBL" id="SDZ59538.1"/>
    </source>
</evidence>
<feature type="chain" id="PRO_5011558643" description="Peptidase inhibitor family I36" evidence="1">
    <location>
        <begin position="27"/>
        <end position="163"/>
    </location>
</feature>
<gene>
    <name evidence="2" type="ORF">SAMN05421684_6894</name>
</gene>
<evidence type="ECO:0000256" key="1">
    <source>
        <dbReference type="SAM" id="SignalP"/>
    </source>
</evidence>
<evidence type="ECO:0000313" key="3">
    <source>
        <dbReference type="Proteomes" id="UP000199632"/>
    </source>
</evidence>
<dbReference type="OrthoDB" id="5195323at2"/>
<dbReference type="STRING" id="137265.SAMN05421684_6894"/>
<proteinExistence type="predicted"/>
<sequence>MRIPARILLACTIILAMIGMPAVAQATGKPGASASQSALNQQLLAANPCGGWDYACADGNFYVGAPSGIPTGLCIFSGVAPTLGGCTNRNSSVTNRGTQCNNCDWIRLYWGSNYTGAWFCIQPGYAYDMWENPGLVFNKGSGKSGFGSTVWLNAASAKWTGAC</sequence>
<keyword evidence="1" id="KW-0732">Signal</keyword>